<dbReference type="Proteomes" id="UP001595947">
    <property type="component" value="Unassembled WGS sequence"/>
</dbReference>
<dbReference type="PANTHER" id="PTHR23117:SF13">
    <property type="entry name" value="GUANYLATE KINASE"/>
    <property type="match status" value="1"/>
</dbReference>
<dbReference type="EC" id="2.7.4.8" evidence="3 11"/>
<dbReference type="GO" id="GO:0004385">
    <property type="term" value="F:GMP kinase activity"/>
    <property type="evidence" value="ECO:0007669"/>
    <property type="project" value="UniProtKB-EC"/>
</dbReference>
<evidence type="ECO:0000256" key="5">
    <source>
        <dbReference type="ARBA" id="ARBA00022679"/>
    </source>
</evidence>
<organism evidence="14 15">
    <name type="scientific">Actinomycetospora atypica</name>
    <dbReference type="NCBI Taxonomy" id="1290095"/>
    <lineage>
        <taxon>Bacteria</taxon>
        <taxon>Bacillati</taxon>
        <taxon>Actinomycetota</taxon>
        <taxon>Actinomycetes</taxon>
        <taxon>Pseudonocardiales</taxon>
        <taxon>Pseudonocardiaceae</taxon>
        <taxon>Actinomycetospora</taxon>
    </lineage>
</organism>
<gene>
    <name evidence="11 14" type="primary">gmk</name>
    <name evidence="14" type="ORF">ACFPBZ_18965</name>
</gene>
<feature type="region of interest" description="Disordered" evidence="12">
    <location>
        <begin position="188"/>
        <end position="218"/>
    </location>
</feature>
<proteinExistence type="inferred from homology"/>
<evidence type="ECO:0000313" key="15">
    <source>
        <dbReference type="Proteomes" id="UP001595947"/>
    </source>
</evidence>
<keyword evidence="7 11" id="KW-0418">Kinase</keyword>
<dbReference type="SUPFAM" id="SSF52540">
    <property type="entry name" value="P-loop containing nucleoside triphosphate hydrolases"/>
    <property type="match status" value="1"/>
</dbReference>
<dbReference type="InterPro" id="IPR027417">
    <property type="entry name" value="P-loop_NTPase"/>
</dbReference>
<evidence type="ECO:0000256" key="6">
    <source>
        <dbReference type="ARBA" id="ARBA00022741"/>
    </source>
</evidence>
<evidence type="ECO:0000256" key="10">
    <source>
        <dbReference type="ARBA" id="ARBA00048594"/>
    </source>
</evidence>
<comment type="catalytic activity">
    <reaction evidence="10 11">
        <text>GMP + ATP = GDP + ADP</text>
        <dbReference type="Rhea" id="RHEA:20780"/>
        <dbReference type="ChEBI" id="CHEBI:30616"/>
        <dbReference type="ChEBI" id="CHEBI:58115"/>
        <dbReference type="ChEBI" id="CHEBI:58189"/>
        <dbReference type="ChEBI" id="CHEBI:456216"/>
        <dbReference type="EC" id="2.7.4.8"/>
    </reaction>
</comment>
<comment type="function">
    <text evidence="1 11">Essential for recycling GMP and indirectly, cGMP.</text>
</comment>
<comment type="caution">
    <text evidence="14">The sequence shown here is derived from an EMBL/GenBank/DDBJ whole genome shotgun (WGS) entry which is preliminary data.</text>
</comment>
<keyword evidence="5 11" id="KW-0808">Transferase</keyword>
<evidence type="ECO:0000256" key="7">
    <source>
        <dbReference type="ARBA" id="ARBA00022777"/>
    </source>
</evidence>
<sequence length="218" mass="23214">MSGSAGRRGRLVVLAGPSGVGKSTVVAELRRMAAPLWFSVSATTRAARPGEVDGREYHFVTEDDFDRMVASGDMLEWASIHRGLHRSGTPAAPVEARLAAGDPVLLELDLAGARAVRERRPDALLVFLEPPSWDVLVDRLTGRGTEAQDVIDRRLATARVELEARREFDVGLVNHDVRETARRLVDLAHPGDGPTCENAGAGAPGTHSAGPRSAGDSG</sequence>
<keyword evidence="8 11" id="KW-0067">ATP-binding</keyword>
<evidence type="ECO:0000259" key="13">
    <source>
        <dbReference type="PROSITE" id="PS50052"/>
    </source>
</evidence>
<protein>
    <recommendedName>
        <fullName evidence="4 11">Guanylate kinase</fullName>
        <ecNumber evidence="3 11">2.7.4.8</ecNumber>
    </recommendedName>
    <alternativeName>
        <fullName evidence="9 11">GMP kinase</fullName>
    </alternativeName>
</protein>
<evidence type="ECO:0000256" key="11">
    <source>
        <dbReference type="HAMAP-Rule" id="MF_00328"/>
    </source>
</evidence>
<feature type="domain" description="Guanylate kinase-like" evidence="13">
    <location>
        <begin position="9"/>
        <end position="189"/>
    </location>
</feature>
<keyword evidence="11" id="KW-0963">Cytoplasm</keyword>
<comment type="subcellular location">
    <subcellularLocation>
        <location evidence="11">Cytoplasm</location>
    </subcellularLocation>
</comment>
<dbReference type="InterPro" id="IPR020590">
    <property type="entry name" value="Guanylate_kinase_CS"/>
</dbReference>
<evidence type="ECO:0000256" key="9">
    <source>
        <dbReference type="ARBA" id="ARBA00030128"/>
    </source>
</evidence>
<keyword evidence="6 11" id="KW-0547">Nucleotide-binding</keyword>
<dbReference type="InterPro" id="IPR008144">
    <property type="entry name" value="Guanylate_kin-like_dom"/>
</dbReference>
<dbReference type="PROSITE" id="PS00856">
    <property type="entry name" value="GUANYLATE_KINASE_1"/>
    <property type="match status" value="1"/>
</dbReference>
<evidence type="ECO:0000256" key="8">
    <source>
        <dbReference type="ARBA" id="ARBA00022840"/>
    </source>
</evidence>
<dbReference type="RefSeq" id="WP_378037659.1">
    <property type="nucleotide sequence ID" value="NZ_JBHSIV010000022.1"/>
</dbReference>
<dbReference type="HAMAP" id="MF_00328">
    <property type="entry name" value="Guanylate_kinase"/>
    <property type="match status" value="1"/>
</dbReference>
<reference evidence="15" key="1">
    <citation type="journal article" date="2019" name="Int. J. Syst. Evol. Microbiol.">
        <title>The Global Catalogue of Microorganisms (GCM) 10K type strain sequencing project: providing services to taxonomists for standard genome sequencing and annotation.</title>
        <authorList>
            <consortium name="The Broad Institute Genomics Platform"/>
            <consortium name="The Broad Institute Genome Sequencing Center for Infectious Disease"/>
            <person name="Wu L."/>
            <person name="Ma J."/>
        </authorList>
    </citation>
    <scope>NUCLEOTIDE SEQUENCE [LARGE SCALE GENOMIC DNA]</scope>
    <source>
        <strain evidence="15">CGMCC 4.7093</strain>
    </source>
</reference>
<dbReference type="CDD" id="cd00071">
    <property type="entry name" value="GMPK"/>
    <property type="match status" value="1"/>
</dbReference>
<evidence type="ECO:0000256" key="12">
    <source>
        <dbReference type="SAM" id="MobiDB-lite"/>
    </source>
</evidence>
<name>A0ABV9YR82_9PSEU</name>
<evidence type="ECO:0000256" key="3">
    <source>
        <dbReference type="ARBA" id="ARBA00012961"/>
    </source>
</evidence>
<dbReference type="Gene3D" id="3.30.63.10">
    <property type="entry name" value="Guanylate Kinase phosphate binding domain"/>
    <property type="match status" value="1"/>
</dbReference>
<dbReference type="EMBL" id="JBHSIV010000022">
    <property type="protein sequence ID" value="MFC5064312.1"/>
    <property type="molecule type" value="Genomic_DNA"/>
</dbReference>
<dbReference type="InterPro" id="IPR017665">
    <property type="entry name" value="Guanylate_kinase"/>
</dbReference>
<feature type="binding site" evidence="11">
    <location>
        <begin position="16"/>
        <end position="23"/>
    </location>
    <ligand>
        <name>ATP</name>
        <dbReference type="ChEBI" id="CHEBI:30616"/>
    </ligand>
</feature>
<keyword evidence="15" id="KW-1185">Reference proteome</keyword>
<evidence type="ECO:0000256" key="2">
    <source>
        <dbReference type="ARBA" id="ARBA00005790"/>
    </source>
</evidence>
<dbReference type="PROSITE" id="PS50052">
    <property type="entry name" value="GUANYLATE_KINASE_2"/>
    <property type="match status" value="1"/>
</dbReference>
<dbReference type="Gene3D" id="3.40.50.300">
    <property type="entry name" value="P-loop containing nucleotide triphosphate hydrolases"/>
    <property type="match status" value="1"/>
</dbReference>
<evidence type="ECO:0000256" key="1">
    <source>
        <dbReference type="ARBA" id="ARBA00003531"/>
    </source>
</evidence>
<dbReference type="InterPro" id="IPR008145">
    <property type="entry name" value="GK/Ca_channel_bsu"/>
</dbReference>
<evidence type="ECO:0000313" key="14">
    <source>
        <dbReference type="EMBL" id="MFC5064312.1"/>
    </source>
</evidence>
<dbReference type="Pfam" id="PF00625">
    <property type="entry name" value="Guanylate_kin"/>
    <property type="match status" value="1"/>
</dbReference>
<evidence type="ECO:0000256" key="4">
    <source>
        <dbReference type="ARBA" id="ARBA00016296"/>
    </source>
</evidence>
<dbReference type="NCBIfam" id="TIGR03263">
    <property type="entry name" value="guanyl_kin"/>
    <property type="match status" value="1"/>
</dbReference>
<dbReference type="SMART" id="SM00072">
    <property type="entry name" value="GuKc"/>
    <property type="match status" value="1"/>
</dbReference>
<accession>A0ABV9YR82</accession>
<dbReference type="PANTHER" id="PTHR23117">
    <property type="entry name" value="GUANYLATE KINASE-RELATED"/>
    <property type="match status" value="1"/>
</dbReference>
<comment type="similarity">
    <text evidence="2 11">Belongs to the guanylate kinase family.</text>
</comment>